<evidence type="ECO:0000313" key="5">
    <source>
        <dbReference type="EMBL" id="MCW6534819.1"/>
    </source>
</evidence>
<dbReference type="InterPro" id="IPR050300">
    <property type="entry name" value="GDXG_lipolytic_enzyme"/>
</dbReference>
<comment type="similarity">
    <text evidence="1">Belongs to the 'GDXG' lipolytic enzyme family.</text>
</comment>
<dbReference type="EMBL" id="JANFAV010000004">
    <property type="protein sequence ID" value="MCW6534819.1"/>
    <property type="molecule type" value="Genomic_DNA"/>
</dbReference>
<dbReference type="PANTHER" id="PTHR48081:SF8">
    <property type="entry name" value="ALPHA_BETA HYDROLASE FOLD-3 DOMAIN-CONTAINING PROTEIN-RELATED"/>
    <property type="match status" value="1"/>
</dbReference>
<dbReference type="Proteomes" id="UP001165565">
    <property type="component" value="Unassembled WGS sequence"/>
</dbReference>
<dbReference type="PROSITE" id="PS01173">
    <property type="entry name" value="LIPASE_GDXG_HIS"/>
    <property type="match status" value="1"/>
</dbReference>
<dbReference type="InterPro" id="IPR013094">
    <property type="entry name" value="AB_hydrolase_3"/>
</dbReference>
<evidence type="ECO:0000256" key="2">
    <source>
        <dbReference type="ARBA" id="ARBA00022801"/>
    </source>
</evidence>
<proteinExistence type="inferred from homology"/>
<gene>
    <name evidence="5" type="ORF">NEE01_08480</name>
</gene>
<dbReference type="PANTHER" id="PTHR48081">
    <property type="entry name" value="AB HYDROLASE SUPERFAMILY PROTEIN C4A8.06C"/>
    <property type="match status" value="1"/>
</dbReference>
<dbReference type="Pfam" id="PF07859">
    <property type="entry name" value="Abhydrolase_3"/>
    <property type="match status" value="1"/>
</dbReference>
<organism evidence="5 6">
    <name type="scientific">Sphingomonas lycopersici</name>
    <dbReference type="NCBI Taxonomy" id="2951807"/>
    <lineage>
        <taxon>Bacteria</taxon>
        <taxon>Pseudomonadati</taxon>
        <taxon>Pseudomonadota</taxon>
        <taxon>Alphaproteobacteria</taxon>
        <taxon>Sphingomonadales</taxon>
        <taxon>Sphingomonadaceae</taxon>
        <taxon>Sphingomonas</taxon>
    </lineage>
</organism>
<feature type="active site" evidence="3">
    <location>
        <position position="147"/>
    </location>
</feature>
<dbReference type="AlphaFoldDB" id="A0AA41ZDD6"/>
<keyword evidence="6" id="KW-1185">Reference proteome</keyword>
<dbReference type="InterPro" id="IPR033140">
    <property type="entry name" value="Lipase_GDXG_put_SER_AS"/>
</dbReference>
<dbReference type="PROSITE" id="PS01174">
    <property type="entry name" value="LIPASE_GDXG_SER"/>
    <property type="match status" value="1"/>
</dbReference>
<evidence type="ECO:0000313" key="6">
    <source>
        <dbReference type="Proteomes" id="UP001165565"/>
    </source>
</evidence>
<accession>A0AA41ZDD6</accession>
<dbReference type="SUPFAM" id="SSF53474">
    <property type="entry name" value="alpha/beta-Hydrolases"/>
    <property type="match status" value="1"/>
</dbReference>
<evidence type="ECO:0000256" key="1">
    <source>
        <dbReference type="ARBA" id="ARBA00010515"/>
    </source>
</evidence>
<sequence length="301" mass="31830">MALHPAAASILEMMKQLPSAVGPFTVEAFRVGDTQPMPFPKPPVAEVRDLILAGQPARLYHPRPDEKLPVILFLHGGGWVCGNIETHDVTCRALALKAGLPVVSLDYPRAPEHPFPAPLDASYRALAALATVGPNVDASRIAVAGDSAGGNLAAALCLLAKERGGAAIAHQLLIYPVLDTDFSRASYRTNGTDYFLTGAMMRWFWEQYVGDAVDNPPALAAPLRATDLAGLPAATIIAAEYDPLRDEDVAYAERLQAAGVPVRLERVGGVFHGFASMPGVLPPADAALDLAGADLRRAFGL</sequence>
<dbReference type="Gene3D" id="3.40.50.1820">
    <property type="entry name" value="alpha/beta hydrolase"/>
    <property type="match status" value="1"/>
</dbReference>
<comment type="caution">
    <text evidence="5">The sequence shown here is derived from an EMBL/GenBank/DDBJ whole genome shotgun (WGS) entry which is preliminary data.</text>
</comment>
<protein>
    <submittedName>
        <fullName evidence="5">Alpha/beta hydrolase</fullName>
    </submittedName>
</protein>
<keyword evidence="2 5" id="KW-0378">Hydrolase</keyword>
<dbReference type="RefSeq" id="WP_265268633.1">
    <property type="nucleotide sequence ID" value="NZ_JANFAV010000004.1"/>
</dbReference>
<dbReference type="InterPro" id="IPR002168">
    <property type="entry name" value="Lipase_GDXG_HIS_AS"/>
</dbReference>
<reference evidence="5" key="1">
    <citation type="submission" date="2022-06" db="EMBL/GenBank/DDBJ databases">
        <title>Sphingomonas sp. nov. isolated from rhizosphere soil of tomato.</title>
        <authorList>
            <person name="Dong H."/>
            <person name="Gao R."/>
        </authorList>
    </citation>
    <scope>NUCLEOTIDE SEQUENCE</scope>
    <source>
        <strain evidence="5">MMSM24</strain>
    </source>
</reference>
<dbReference type="GO" id="GO:0016787">
    <property type="term" value="F:hydrolase activity"/>
    <property type="evidence" value="ECO:0007669"/>
    <property type="project" value="UniProtKB-KW"/>
</dbReference>
<dbReference type="InterPro" id="IPR029058">
    <property type="entry name" value="AB_hydrolase_fold"/>
</dbReference>
<name>A0AA41ZDD6_9SPHN</name>
<evidence type="ECO:0000259" key="4">
    <source>
        <dbReference type="Pfam" id="PF07859"/>
    </source>
</evidence>
<evidence type="ECO:0000256" key="3">
    <source>
        <dbReference type="PROSITE-ProRule" id="PRU10038"/>
    </source>
</evidence>
<feature type="domain" description="Alpha/beta hydrolase fold-3" evidence="4">
    <location>
        <begin position="71"/>
        <end position="275"/>
    </location>
</feature>